<dbReference type="GeneID" id="111482047"/>
<dbReference type="PANTHER" id="PTHR38360:SF1">
    <property type="entry name" value="F12P19.7"/>
    <property type="match status" value="1"/>
</dbReference>
<dbReference type="SUPFAM" id="SSF53807">
    <property type="entry name" value="Helical backbone' metal receptor"/>
    <property type="match status" value="1"/>
</dbReference>
<accession>A0A6J1J5V7</accession>
<feature type="signal peptide" evidence="1">
    <location>
        <begin position="1"/>
        <end position="22"/>
    </location>
</feature>
<evidence type="ECO:0000313" key="2">
    <source>
        <dbReference type="Proteomes" id="UP000504608"/>
    </source>
</evidence>
<name>A0A6J1J5V7_CUCMA</name>
<evidence type="ECO:0000256" key="1">
    <source>
        <dbReference type="SAM" id="SignalP"/>
    </source>
</evidence>
<dbReference type="RefSeq" id="XP_022983445.1">
    <property type="nucleotide sequence ID" value="XM_023127677.1"/>
</dbReference>
<organism evidence="2 3">
    <name type="scientific">Cucurbita maxima</name>
    <name type="common">Pumpkin</name>
    <name type="synonym">Winter squash</name>
    <dbReference type="NCBI Taxonomy" id="3661"/>
    <lineage>
        <taxon>Eukaryota</taxon>
        <taxon>Viridiplantae</taxon>
        <taxon>Streptophyta</taxon>
        <taxon>Embryophyta</taxon>
        <taxon>Tracheophyta</taxon>
        <taxon>Spermatophyta</taxon>
        <taxon>Magnoliopsida</taxon>
        <taxon>eudicotyledons</taxon>
        <taxon>Gunneridae</taxon>
        <taxon>Pentapetalae</taxon>
        <taxon>rosids</taxon>
        <taxon>fabids</taxon>
        <taxon>Cucurbitales</taxon>
        <taxon>Cucurbitaceae</taxon>
        <taxon>Cucurbiteae</taxon>
        <taxon>Cucurbita</taxon>
    </lineage>
</organism>
<proteinExistence type="predicted"/>
<keyword evidence="2" id="KW-1185">Reference proteome</keyword>
<sequence length="397" mass="44643">MKALVVVVVVVVLLAVWFPVDGGAAAVKVGNVSKVEDAVNFRIYYGQSFKVIKNAIDGNSYLLIQNNSKMAGRTKYCTSRIKSYVIPLNNYSINTHLFPVSFFELLGLVGNLKAITSERVTSECVLKQYEKGEIQIINKTETQQLAQFAAHFIADVDQPQSCNFATFLPSSEDTPLQRAEWIKFLGVFANLEARATQIYSAMKENYMCLKNIATTRKTFKPTVAWMGYSDGMWSFTMDAYKLKYVEDAGGENVDDSINKITYNVSNPDDLDAFHGILCTVEVIIDETFTLDPTVYNMSTFLELINIQDQSCLSFLSTQSIWRFDKRYLDSTTLDWLDGAMSQPQLVLADVIHILFSMPNYTTTYFRNLAKEGVTRISSEMCERESSAALEPTIVACE</sequence>
<dbReference type="AlphaFoldDB" id="A0A6J1J5V7"/>
<evidence type="ECO:0000313" key="3">
    <source>
        <dbReference type="RefSeq" id="XP_022983445.1"/>
    </source>
</evidence>
<feature type="chain" id="PRO_5026822804" evidence="1">
    <location>
        <begin position="23"/>
        <end position="397"/>
    </location>
</feature>
<protein>
    <submittedName>
        <fullName evidence="3">Uncharacterized protein LOC111482047</fullName>
    </submittedName>
</protein>
<dbReference type="Proteomes" id="UP000504608">
    <property type="component" value="Unplaced"/>
</dbReference>
<reference evidence="3" key="1">
    <citation type="submission" date="2025-08" db="UniProtKB">
        <authorList>
            <consortium name="RefSeq"/>
        </authorList>
    </citation>
    <scope>IDENTIFICATION</scope>
    <source>
        <tissue evidence="3">Young leaves</tissue>
    </source>
</reference>
<dbReference type="OrthoDB" id="409848at2759"/>
<gene>
    <name evidence="3" type="primary">LOC111482047</name>
</gene>
<keyword evidence="1" id="KW-0732">Signal</keyword>
<dbReference type="PANTHER" id="PTHR38360">
    <property type="entry name" value="OS03G0120000 PROTEIN"/>
    <property type="match status" value="1"/>
</dbReference>
<dbReference type="KEGG" id="cmax:111482047"/>